<evidence type="ECO:0000313" key="8">
    <source>
        <dbReference type="Proteomes" id="UP000008672"/>
    </source>
</evidence>
<keyword evidence="2" id="KW-0276">Fatty acid metabolism</keyword>
<dbReference type="GO" id="GO:0006631">
    <property type="term" value="P:fatty acid metabolic process"/>
    <property type="evidence" value="ECO:0007669"/>
    <property type="project" value="UniProtKB-KW"/>
</dbReference>
<dbReference type="STRING" id="7897.ENSLACP00000001285"/>
<dbReference type="Gene3D" id="3.40.50.1820">
    <property type="entry name" value="alpha/beta hydrolase"/>
    <property type="match status" value="1"/>
</dbReference>
<dbReference type="GeneTree" id="ENSGT01010000222336"/>
<dbReference type="FunFam" id="2.60.40.2240:FF:000001">
    <property type="entry name" value="acyl-coenzyme A thioesterase 4"/>
    <property type="match status" value="1"/>
</dbReference>
<dbReference type="SUPFAM" id="SSF53474">
    <property type="entry name" value="alpha/beta-Hydrolases"/>
    <property type="match status" value="1"/>
</dbReference>
<keyword evidence="4" id="KW-0732">Signal</keyword>
<dbReference type="Pfam" id="PF04775">
    <property type="entry name" value="Bile_Hydr_Trans"/>
    <property type="match status" value="1"/>
</dbReference>
<dbReference type="Proteomes" id="UP000008672">
    <property type="component" value="Unassembled WGS sequence"/>
</dbReference>
<dbReference type="PIRSF" id="PIRSF016521">
    <property type="entry name" value="Acyl-CoA_hydro"/>
    <property type="match status" value="1"/>
</dbReference>
<dbReference type="Gene3D" id="2.60.40.2240">
    <property type="entry name" value="Acyl-CoA thioester hydrolase/BAAT N-terminal domain"/>
    <property type="match status" value="1"/>
</dbReference>
<feature type="domain" description="BAAT/Acyl-CoA thioester hydrolase C-terminal" evidence="6">
    <location>
        <begin position="243"/>
        <end position="451"/>
    </location>
</feature>
<proteinExistence type="inferred from homology"/>
<dbReference type="InParanoid" id="H2ZV64"/>
<protein>
    <submittedName>
        <fullName evidence="7">Uncharacterized protein</fullName>
    </submittedName>
</protein>
<dbReference type="HOGENOM" id="CLU_029849_4_0_1"/>
<dbReference type="Ensembl" id="ENSLACT00000001297.1">
    <property type="protein sequence ID" value="ENSLACP00000001285.1"/>
    <property type="gene ID" value="ENSLACG00000001152.1"/>
</dbReference>
<evidence type="ECO:0000256" key="3">
    <source>
        <dbReference type="PIRSR" id="PIRSR016521-1"/>
    </source>
</evidence>
<dbReference type="InterPro" id="IPR006862">
    <property type="entry name" value="Thio_Ohase/aa_AcTrfase"/>
</dbReference>
<feature type="active site" description="Charge relay system" evidence="3">
    <location>
        <position position="400"/>
    </location>
</feature>
<evidence type="ECO:0000256" key="1">
    <source>
        <dbReference type="ARBA" id="ARBA00006538"/>
    </source>
</evidence>
<sequence length="458" mass="50705">IYICVYLLILLSGHPCGLGLCVSPDYSQNSCWMEESFAMAVLTVTPEVSLSDEPVTIRVSSLKPSQLVTLMTSLTDEKGVKFLSRAFYRADENGEVDLQKAASLGGNYTGVEPMGLFWSLKPERPFHRLVKREVMETPFYVKVEVFDGYLLKARPGVEAMAAVTLERWFRGPGVTRIPIREGCVKGALFLPPGEGPFPGVIDMFGSTGGLFQFRSSLLASRGFATLSLAYFAYEDLPPTMELIDLEYFEEAVEMLQNHPQVMKGGVGAIGVSMGSIITVAMATFLKQISAVVCISGCGVTYGLPLHYKDIQMRGFPYCFERTCITDQGYVDYFRTFGDPEALGYEDCIIPCENARGHIMFIVGEKDQYLDAKKFSEDAIQRLQKHGRSNYKLLSYPGAGHLIEPPCSPFCLASWNNVHGMAVIMGGEGSAHARAQEDSWREIQSFLHQYVGQHGESNQ</sequence>
<evidence type="ECO:0000256" key="2">
    <source>
        <dbReference type="ARBA" id="ARBA00022832"/>
    </source>
</evidence>
<evidence type="ECO:0000256" key="4">
    <source>
        <dbReference type="SAM" id="SignalP"/>
    </source>
</evidence>
<feature type="signal peptide" evidence="4">
    <location>
        <begin position="1"/>
        <end position="19"/>
    </location>
</feature>
<dbReference type="FunCoup" id="H2ZV64">
    <property type="interactions" value="118"/>
</dbReference>
<feature type="active site" description="Charge relay system" evidence="3">
    <location>
        <position position="272"/>
    </location>
</feature>
<dbReference type="GO" id="GO:0006637">
    <property type="term" value="P:acyl-CoA metabolic process"/>
    <property type="evidence" value="ECO:0007669"/>
    <property type="project" value="InterPro"/>
</dbReference>
<dbReference type="eggNOG" id="ENOG502QQ8Z">
    <property type="taxonomic scope" value="Eukaryota"/>
</dbReference>
<dbReference type="InterPro" id="IPR014940">
    <property type="entry name" value="BAAT_C"/>
</dbReference>
<keyword evidence="8" id="KW-1185">Reference proteome</keyword>
<evidence type="ECO:0000259" key="6">
    <source>
        <dbReference type="Pfam" id="PF08840"/>
    </source>
</evidence>
<organism evidence="7 8">
    <name type="scientific">Latimeria chalumnae</name>
    <name type="common">Coelacanth</name>
    <dbReference type="NCBI Taxonomy" id="7897"/>
    <lineage>
        <taxon>Eukaryota</taxon>
        <taxon>Metazoa</taxon>
        <taxon>Chordata</taxon>
        <taxon>Craniata</taxon>
        <taxon>Vertebrata</taxon>
        <taxon>Euteleostomi</taxon>
        <taxon>Coelacanthiformes</taxon>
        <taxon>Coelacanthidae</taxon>
        <taxon>Latimeria</taxon>
    </lineage>
</organism>
<dbReference type="InterPro" id="IPR029058">
    <property type="entry name" value="AB_hydrolase_fold"/>
</dbReference>
<comment type="similarity">
    <text evidence="1">Belongs to the C/M/P thioester hydrolase family.</text>
</comment>
<reference evidence="8" key="1">
    <citation type="submission" date="2011-08" db="EMBL/GenBank/DDBJ databases">
        <title>The draft genome of Latimeria chalumnae.</title>
        <authorList>
            <person name="Di Palma F."/>
            <person name="Alfoldi J."/>
            <person name="Johnson J."/>
            <person name="Berlin A."/>
            <person name="Gnerre S."/>
            <person name="Jaffe D."/>
            <person name="MacCallum I."/>
            <person name="Young S."/>
            <person name="Walker B.J."/>
            <person name="Lander E."/>
            <person name="Lindblad-Toh K."/>
        </authorList>
    </citation>
    <scope>NUCLEOTIDE SEQUENCE [LARGE SCALE GENOMIC DNA]</scope>
    <source>
        <strain evidence="8">Wild caught</strain>
    </source>
</reference>
<evidence type="ECO:0000313" key="7">
    <source>
        <dbReference type="Ensembl" id="ENSLACP00000001285.1"/>
    </source>
</evidence>
<feature type="chain" id="PRO_5003579286" evidence="4">
    <location>
        <begin position="20"/>
        <end position="458"/>
    </location>
</feature>
<name>H2ZV64_LATCH</name>
<dbReference type="Pfam" id="PF08840">
    <property type="entry name" value="BAAT_C"/>
    <property type="match status" value="1"/>
</dbReference>
<accession>H2ZV64</accession>
<dbReference type="PANTHER" id="PTHR10824:SF18">
    <property type="entry name" value="BILE ACID-COA:AMINO ACID N-ACYLTRANSFERASE"/>
    <property type="match status" value="1"/>
</dbReference>
<dbReference type="EMBL" id="AFYH01220436">
    <property type="status" value="NOT_ANNOTATED_CDS"/>
    <property type="molecule type" value="Genomic_DNA"/>
</dbReference>
<dbReference type="OMA" id="NKHALLP"/>
<dbReference type="InterPro" id="IPR016662">
    <property type="entry name" value="Acyl-CoA_thioEstase_long-chain"/>
</dbReference>
<keyword evidence="2" id="KW-0443">Lipid metabolism</keyword>
<dbReference type="PANTHER" id="PTHR10824">
    <property type="entry name" value="ACYL-COENZYME A THIOESTERASE-RELATED"/>
    <property type="match status" value="1"/>
</dbReference>
<reference evidence="7" key="3">
    <citation type="submission" date="2025-09" db="UniProtKB">
        <authorList>
            <consortium name="Ensembl"/>
        </authorList>
    </citation>
    <scope>IDENTIFICATION</scope>
</reference>
<dbReference type="AlphaFoldDB" id="H2ZV64"/>
<feature type="active site" description="Charge relay system" evidence="3">
    <location>
        <position position="366"/>
    </location>
</feature>
<dbReference type="InterPro" id="IPR042490">
    <property type="entry name" value="Thio_Ohase/BAAT_N"/>
</dbReference>
<feature type="domain" description="Acyl-CoA thioester hydrolase/bile acid-CoA amino acid N-acetyltransferase" evidence="5">
    <location>
        <begin position="52"/>
        <end position="181"/>
    </location>
</feature>
<dbReference type="EMBL" id="AFYH01220437">
    <property type="status" value="NOT_ANNOTATED_CDS"/>
    <property type="molecule type" value="Genomic_DNA"/>
</dbReference>
<dbReference type="GO" id="GO:0047617">
    <property type="term" value="F:fatty acyl-CoA hydrolase activity"/>
    <property type="evidence" value="ECO:0007669"/>
    <property type="project" value="TreeGrafter"/>
</dbReference>
<evidence type="ECO:0000259" key="5">
    <source>
        <dbReference type="Pfam" id="PF04775"/>
    </source>
</evidence>
<dbReference type="FunFam" id="3.40.50.1820:FF:000024">
    <property type="entry name" value="acyl-coenzyme A thioesterase 4"/>
    <property type="match status" value="1"/>
</dbReference>
<reference evidence="7" key="2">
    <citation type="submission" date="2025-08" db="UniProtKB">
        <authorList>
            <consortium name="Ensembl"/>
        </authorList>
    </citation>
    <scope>IDENTIFICATION</scope>
</reference>